<dbReference type="AlphaFoldDB" id="A0AAD5U0F0"/>
<keyword evidence="2 4" id="KW-0862">Zinc</keyword>
<reference evidence="6" key="1">
    <citation type="submission" date="2020-05" db="EMBL/GenBank/DDBJ databases">
        <title>Phylogenomic resolution of chytrid fungi.</title>
        <authorList>
            <person name="Stajich J.E."/>
            <person name="Amses K."/>
            <person name="Simmons R."/>
            <person name="Seto K."/>
            <person name="Myers J."/>
            <person name="Bonds A."/>
            <person name="Quandt C.A."/>
            <person name="Barry K."/>
            <person name="Liu P."/>
            <person name="Grigoriev I."/>
            <person name="Longcore J.E."/>
            <person name="James T.Y."/>
        </authorList>
    </citation>
    <scope>NUCLEOTIDE SEQUENCE</scope>
    <source>
        <strain evidence="6">JEL0476</strain>
    </source>
</reference>
<evidence type="ECO:0000313" key="7">
    <source>
        <dbReference type="Proteomes" id="UP001211065"/>
    </source>
</evidence>
<dbReference type="GO" id="GO:0046872">
    <property type="term" value="F:metal ion binding"/>
    <property type="evidence" value="ECO:0007669"/>
    <property type="project" value="UniProtKB-KW"/>
</dbReference>
<dbReference type="PROSITE" id="PS00478">
    <property type="entry name" value="LIM_DOMAIN_1"/>
    <property type="match status" value="2"/>
</dbReference>
<keyword evidence="7" id="KW-1185">Reference proteome</keyword>
<proteinExistence type="predicted"/>
<dbReference type="Proteomes" id="UP001211065">
    <property type="component" value="Unassembled WGS sequence"/>
</dbReference>
<feature type="domain" description="LIM zinc-binding" evidence="5">
    <location>
        <begin position="21"/>
        <end position="83"/>
    </location>
</feature>
<dbReference type="EMBL" id="JADGJW010000300">
    <property type="protein sequence ID" value="KAJ3220459.1"/>
    <property type="molecule type" value="Genomic_DNA"/>
</dbReference>
<feature type="domain" description="LIM zinc-binding" evidence="5">
    <location>
        <begin position="84"/>
        <end position="143"/>
    </location>
</feature>
<evidence type="ECO:0000259" key="5">
    <source>
        <dbReference type="PROSITE" id="PS50023"/>
    </source>
</evidence>
<organism evidence="6 7">
    <name type="scientific">Clydaea vesicula</name>
    <dbReference type="NCBI Taxonomy" id="447962"/>
    <lineage>
        <taxon>Eukaryota</taxon>
        <taxon>Fungi</taxon>
        <taxon>Fungi incertae sedis</taxon>
        <taxon>Chytridiomycota</taxon>
        <taxon>Chytridiomycota incertae sedis</taxon>
        <taxon>Chytridiomycetes</taxon>
        <taxon>Lobulomycetales</taxon>
        <taxon>Lobulomycetaceae</taxon>
        <taxon>Clydaea</taxon>
    </lineage>
</organism>
<evidence type="ECO:0000256" key="1">
    <source>
        <dbReference type="ARBA" id="ARBA00022723"/>
    </source>
</evidence>
<comment type="caution">
    <text evidence="6">The sequence shown here is derived from an EMBL/GenBank/DDBJ whole genome shotgun (WGS) entry which is preliminary data.</text>
</comment>
<dbReference type="PANTHER" id="PTHR24210">
    <property type="entry name" value="LIM DOMAIN-CONTAINING PROTEIN"/>
    <property type="match status" value="1"/>
</dbReference>
<dbReference type="FunFam" id="2.10.110.10:FF:000009">
    <property type="entry name" value="Paxillin isoform 1"/>
    <property type="match status" value="1"/>
</dbReference>
<sequence length="364" mass="41800">MFQNLELKTVQQSKPVEICIGQCFICKEDITEKMSYVTVENNIFHQYCFVCNQCLEPFTNNDGEFFQADGGYYCEFDFLLLHGSRCVRCGDIIKGRFINALDGKWHEDHFTCELCSRPLSGGSFFKKNGKPYCKVCIEKLKMNDFLCKGPITDNKIIYQGQKLHAYHFTCTTCKITLSSQNCKEFESRLYCIKDYDRMLSLNMICFGCRKTLTNSRSVTALGKQYFIIRDSVQFNALIVLVSIPNILYVASVKNLLHQKLFLNTKIKHIDEIKGDLCGHCYEPCVGGDSERGVVIALNRKWCEGHFCCVACQITIVPGKTKFSELDSKPYCLTCWNSLPFELRTNLNNFAMIEKKALEEKEKKS</sequence>
<evidence type="ECO:0000313" key="6">
    <source>
        <dbReference type="EMBL" id="KAJ3220459.1"/>
    </source>
</evidence>
<dbReference type="GO" id="GO:0098609">
    <property type="term" value="P:cell-cell adhesion"/>
    <property type="evidence" value="ECO:0007669"/>
    <property type="project" value="TreeGrafter"/>
</dbReference>
<dbReference type="SUPFAM" id="SSF57716">
    <property type="entry name" value="Glucocorticoid receptor-like (DNA-binding domain)"/>
    <property type="match status" value="3"/>
</dbReference>
<dbReference type="Gene3D" id="2.10.110.10">
    <property type="entry name" value="Cysteine Rich Protein"/>
    <property type="match status" value="4"/>
</dbReference>
<dbReference type="InterPro" id="IPR017351">
    <property type="entry name" value="PINCH-1-4-like"/>
</dbReference>
<dbReference type="GO" id="GO:0045216">
    <property type="term" value="P:cell-cell junction organization"/>
    <property type="evidence" value="ECO:0007669"/>
    <property type="project" value="TreeGrafter"/>
</dbReference>
<dbReference type="PANTHER" id="PTHR24210:SF0">
    <property type="entry name" value="LIM DOMAIN-CONTAINING PROTEIN"/>
    <property type="match status" value="1"/>
</dbReference>
<dbReference type="GO" id="GO:2001046">
    <property type="term" value="P:positive regulation of integrin-mediated signaling pathway"/>
    <property type="evidence" value="ECO:0007669"/>
    <property type="project" value="TreeGrafter"/>
</dbReference>
<accession>A0AAD5U0F0</accession>
<dbReference type="SMART" id="SM00132">
    <property type="entry name" value="LIM"/>
    <property type="match status" value="4"/>
</dbReference>
<keyword evidence="1 4" id="KW-0479">Metal-binding</keyword>
<dbReference type="PROSITE" id="PS50023">
    <property type="entry name" value="LIM_DOMAIN_2"/>
    <property type="match status" value="3"/>
</dbReference>
<gene>
    <name evidence="6" type="primary">LIMS2_1</name>
    <name evidence="6" type="ORF">HK099_004336</name>
</gene>
<evidence type="ECO:0000256" key="4">
    <source>
        <dbReference type="PROSITE-ProRule" id="PRU00125"/>
    </source>
</evidence>
<protein>
    <submittedName>
        <fullName evidence="6">LIM and senescent cell antigen-like-containing domain protein 2</fullName>
    </submittedName>
</protein>
<evidence type="ECO:0000256" key="2">
    <source>
        <dbReference type="ARBA" id="ARBA00022833"/>
    </source>
</evidence>
<dbReference type="Pfam" id="PF00412">
    <property type="entry name" value="LIM"/>
    <property type="match status" value="4"/>
</dbReference>
<dbReference type="GO" id="GO:1900026">
    <property type="term" value="P:positive regulation of substrate adhesion-dependent cell spreading"/>
    <property type="evidence" value="ECO:0007669"/>
    <property type="project" value="TreeGrafter"/>
</dbReference>
<evidence type="ECO:0000256" key="3">
    <source>
        <dbReference type="ARBA" id="ARBA00023038"/>
    </source>
</evidence>
<keyword evidence="3 4" id="KW-0440">LIM domain</keyword>
<dbReference type="InterPro" id="IPR001781">
    <property type="entry name" value="Znf_LIM"/>
</dbReference>
<dbReference type="GO" id="GO:0005737">
    <property type="term" value="C:cytoplasm"/>
    <property type="evidence" value="ECO:0007669"/>
    <property type="project" value="TreeGrafter"/>
</dbReference>
<feature type="domain" description="LIM zinc-binding" evidence="5">
    <location>
        <begin position="275"/>
        <end position="341"/>
    </location>
</feature>
<name>A0AAD5U0F0_9FUNG</name>